<dbReference type="InterPro" id="IPR002739">
    <property type="entry name" value="PAB1135-like"/>
</dbReference>
<dbReference type="PATRIC" id="fig|2162.10.peg.970"/>
<dbReference type="OrthoDB" id="7819at2157"/>
<accession>A0A089ZGH2</accession>
<protein>
    <recommendedName>
        <fullName evidence="1">UPF0201 protein BRM9_1385</fullName>
    </recommendedName>
</protein>
<dbReference type="STRING" id="2162.BRM9_1385"/>
<comment type="similarity">
    <text evidence="1">Belongs to the UPF0201 family.</text>
</comment>
<dbReference type="EMBL" id="LN734822">
    <property type="protein sequence ID" value="CEL24565.1"/>
    <property type="molecule type" value="Genomic_DNA"/>
</dbReference>
<sequence>MNCKVVARATVNPTEDLDKIIETLSNVFNYADIVIGENSVTVTGDTSCLVPFKEFLEKRKIRETARKMIIKGWSEESKVITLKLSKQAAFAGMVNLVEDDLSPLGEIEVQISTENVEKFASWLCGQDKK</sequence>
<dbReference type="Proteomes" id="UP000029661">
    <property type="component" value="Chromosome"/>
</dbReference>
<dbReference type="InterPro" id="IPR022803">
    <property type="entry name" value="Ribosomal_uL5_dom_sf"/>
</dbReference>
<dbReference type="AlphaFoldDB" id="A0A089ZGH2"/>
<reference evidence="3" key="2">
    <citation type="submission" date="2014-09" db="EMBL/GenBank/DDBJ databases">
        <authorList>
            <person name="Bishop-Lilly K.A."/>
            <person name="Broomall S.M."/>
            <person name="Chain P.S."/>
            <person name="Chertkov O."/>
            <person name="Coyne S.R."/>
            <person name="Daligault H.E."/>
            <person name="Davenport K.W."/>
            <person name="Erkkila T."/>
            <person name="Frey K.G."/>
            <person name="Gibbons H.S."/>
            <person name="Gu W."/>
            <person name="Jaissle J."/>
            <person name="Johnson S.L."/>
            <person name="Koroleva G.I."/>
            <person name="Ladner J.T."/>
            <person name="Lo C.-C."/>
            <person name="Minogue T.D."/>
            <person name="Munk C."/>
            <person name="Palacios G.F."/>
            <person name="Redden C.L."/>
            <person name="Rosenzweig C.N."/>
            <person name="Scholz M.B."/>
            <person name="Teshima H."/>
            <person name="Xu Y."/>
        </authorList>
    </citation>
    <scope>NUCLEOTIDE SEQUENCE</scope>
    <source>
        <strain evidence="3">Mb9</strain>
    </source>
</reference>
<gene>
    <name evidence="2" type="ORF">BRM9_1385</name>
    <name evidence="3" type="ORF">MB9_0925</name>
</gene>
<evidence type="ECO:0000313" key="5">
    <source>
        <dbReference type="Proteomes" id="UP000062768"/>
    </source>
</evidence>
<dbReference type="Gene3D" id="3.30.1440.10">
    <property type="match status" value="1"/>
</dbReference>
<organism evidence="2 4">
    <name type="scientific">Methanobacterium formicicum</name>
    <dbReference type="NCBI Taxonomy" id="2162"/>
    <lineage>
        <taxon>Archaea</taxon>
        <taxon>Methanobacteriati</taxon>
        <taxon>Methanobacteriota</taxon>
        <taxon>Methanomada group</taxon>
        <taxon>Methanobacteria</taxon>
        <taxon>Methanobacteriales</taxon>
        <taxon>Methanobacteriaceae</taxon>
        <taxon>Methanobacterium</taxon>
    </lineage>
</organism>
<evidence type="ECO:0000256" key="1">
    <source>
        <dbReference type="HAMAP-Rule" id="MF_01112"/>
    </source>
</evidence>
<dbReference type="EMBL" id="CP006933">
    <property type="protein sequence ID" value="AIS32200.1"/>
    <property type="molecule type" value="Genomic_DNA"/>
</dbReference>
<dbReference type="PANTHER" id="PTHR39652">
    <property type="entry name" value="UPF0201 PROTEIN TK1335"/>
    <property type="match status" value="1"/>
</dbReference>
<dbReference type="HAMAP" id="MF_01112">
    <property type="entry name" value="UPF0201"/>
    <property type="match status" value="1"/>
</dbReference>
<evidence type="ECO:0000313" key="4">
    <source>
        <dbReference type="Proteomes" id="UP000029661"/>
    </source>
</evidence>
<keyword evidence="5" id="KW-1185">Reference proteome</keyword>
<dbReference type="Pfam" id="PF01877">
    <property type="entry name" value="RNA_binding"/>
    <property type="match status" value="1"/>
</dbReference>
<dbReference type="RefSeq" id="WP_048085249.1">
    <property type="nucleotide sequence ID" value="NZ_CP006933.1"/>
</dbReference>
<evidence type="ECO:0000313" key="3">
    <source>
        <dbReference type="EMBL" id="CEL24565.1"/>
    </source>
</evidence>
<dbReference type="KEGG" id="mfc:BRM9_1385"/>
<reference evidence="2" key="1">
    <citation type="submission" date="2013-12" db="EMBL/GenBank/DDBJ databases">
        <title>The complete genome sequence of Methanobacterium sp. BRM9.</title>
        <authorList>
            <consortium name="Pastoral Greenhouse Gas Research Consortium"/>
            <person name="Kelly W.J."/>
            <person name="Leahy S.C."/>
            <person name="Perry R."/>
            <person name="Li D."/>
            <person name="Altermann E."/>
            <person name="Lambie S.C."/>
            <person name="Attwood G.T."/>
        </authorList>
    </citation>
    <scope>NUCLEOTIDE SEQUENCE [LARGE SCALE GENOMIC DNA]</scope>
    <source>
        <strain evidence="2">BRM9</strain>
    </source>
</reference>
<dbReference type="SUPFAM" id="SSF55282">
    <property type="entry name" value="RL5-like"/>
    <property type="match status" value="1"/>
</dbReference>
<dbReference type="Proteomes" id="UP000062768">
    <property type="component" value="Chromosome I"/>
</dbReference>
<name>A0A089ZGH2_METFO</name>
<proteinExistence type="inferred from homology"/>
<dbReference type="GeneID" id="26739177"/>
<evidence type="ECO:0000313" key="2">
    <source>
        <dbReference type="EMBL" id="AIS32200.1"/>
    </source>
</evidence>
<dbReference type="PANTHER" id="PTHR39652:SF1">
    <property type="entry name" value="UPF0201 PROTEIN TK1335"/>
    <property type="match status" value="1"/>
</dbReference>